<evidence type="ECO:0000313" key="2">
    <source>
        <dbReference type="Proteomes" id="UP000009149"/>
    </source>
</evidence>
<protein>
    <submittedName>
        <fullName evidence="1">Uncharacterized protein</fullName>
    </submittedName>
</protein>
<sequence length="53" mass="6050">MKRNSKEPCFHNFNFIGCPGPLVLFLPYKRGALASALFSADCFSFERIVWLIP</sequence>
<name>B3DW07_METI4</name>
<evidence type="ECO:0000313" key="1">
    <source>
        <dbReference type="EMBL" id="ACD83510.1"/>
    </source>
</evidence>
<dbReference type="Proteomes" id="UP000009149">
    <property type="component" value="Chromosome"/>
</dbReference>
<proteinExistence type="predicted"/>
<dbReference type="AlphaFoldDB" id="B3DW07"/>
<gene>
    <name evidence="1" type="ordered locus">Minf_1456</name>
</gene>
<dbReference type="EMBL" id="CP000975">
    <property type="protein sequence ID" value="ACD83510.1"/>
    <property type="molecule type" value="Genomic_DNA"/>
</dbReference>
<dbReference type="KEGG" id="min:Minf_1456"/>
<reference evidence="1 2" key="1">
    <citation type="journal article" date="2008" name="Biol. Direct">
        <title>Complete genome sequence of the extremely acidophilic methanotroph isolate V4, Methylacidiphilum infernorum, a representative of the bacterial phylum Verrucomicrobia.</title>
        <authorList>
            <person name="Hou S."/>
            <person name="Makarova K.S."/>
            <person name="Saw J.H."/>
            <person name="Senin P."/>
            <person name="Ly B.V."/>
            <person name="Zhou Z."/>
            <person name="Ren Y."/>
            <person name="Wang J."/>
            <person name="Galperin M.Y."/>
            <person name="Omelchenko M.V."/>
            <person name="Wolf Y.I."/>
            <person name="Yutin N."/>
            <person name="Koonin E.V."/>
            <person name="Stott M.B."/>
            <person name="Mountain B.W."/>
            <person name="Crowe M.A."/>
            <person name="Smirnova A.V."/>
            <person name="Dunfield P.F."/>
            <person name="Feng L."/>
            <person name="Wang L."/>
            <person name="Alam M."/>
        </authorList>
    </citation>
    <scope>NUCLEOTIDE SEQUENCE [LARGE SCALE GENOMIC DNA]</scope>
    <source>
        <strain evidence="2">Isolate V4</strain>
    </source>
</reference>
<organism evidence="1 2">
    <name type="scientific">Methylacidiphilum infernorum (isolate V4)</name>
    <name type="common">Methylokorus infernorum (strain V4)</name>
    <dbReference type="NCBI Taxonomy" id="481448"/>
    <lineage>
        <taxon>Bacteria</taxon>
        <taxon>Pseudomonadati</taxon>
        <taxon>Verrucomicrobiota</taxon>
        <taxon>Methylacidiphilae</taxon>
        <taxon>Methylacidiphilales</taxon>
        <taxon>Methylacidiphilaceae</taxon>
        <taxon>Methylacidiphilum (ex Ratnadevi et al. 2023)</taxon>
    </lineage>
</organism>
<accession>B3DW07</accession>
<dbReference type="HOGENOM" id="CLU_3063318_0_0_0"/>
<dbReference type="STRING" id="481448.Minf_1456"/>